<evidence type="ECO:0000313" key="3">
    <source>
        <dbReference type="EMBL" id="GGO93455.1"/>
    </source>
</evidence>
<dbReference type="PANTHER" id="PTHR21240">
    <property type="entry name" value="2-AMINO-3-CARBOXYLMUCONATE-6-SEMIALDEHYDE DECARBOXYLASE"/>
    <property type="match status" value="1"/>
</dbReference>
<keyword evidence="4" id="KW-1185">Reference proteome</keyword>
<organism evidence="3 4">
    <name type="scientific">Nocardioides phosphati</name>
    <dbReference type="NCBI Taxonomy" id="1867775"/>
    <lineage>
        <taxon>Bacteria</taxon>
        <taxon>Bacillati</taxon>
        <taxon>Actinomycetota</taxon>
        <taxon>Actinomycetes</taxon>
        <taxon>Propionibacteriales</taxon>
        <taxon>Nocardioidaceae</taxon>
        <taxon>Nocardioides</taxon>
    </lineage>
</organism>
<dbReference type="RefSeq" id="WP_188785052.1">
    <property type="nucleotide sequence ID" value="NZ_BMNI01000012.1"/>
</dbReference>
<sequence>MCDHEGGSPRPADAYPVVDLAAFRDRLGVPGLFDVHTHFHPPRVFEKIRAAFDTAGPFIGRDWPILYRSSEEELVETLRSFGTLRFPALTYAHRPGMAEFLNAWCAEFADRTPGALRSATFYPEPEAEEYVAKRLAEGVAIFKIHVQVGGFSVLDPELERVWPLVEAAGVPVVLHAGSGPMPGEHTGHAPVAELLRRHPALTLVLAHMGAPEYAEFIGFAEEFAHVHLDTTMLFTDFFDNGEGAFPRALLPRLAALPEKVLFGSDYPNIPYPYAHQVLALERLGLGDAWLRAVCWENGVRLFGA</sequence>
<dbReference type="Pfam" id="PF04909">
    <property type="entry name" value="Amidohydro_2"/>
    <property type="match status" value="1"/>
</dbReference>
<dbReference type="CDD" id="cd01292">
    <property type="entry name" value="metallo-dependent_hydrolases"/>
    <property type="match status" value="1"/>
</dbReference>
<reference evidence="4" key="1">
    <citation type="journal article" date="2019" name="Int. J. Syst. Evol. Microbiol.">
        <title>The Global Catalogue of Microorganisms (GCM) 10K type strain sequencing project: providing services to taxonomists for standard genome sequencing and annotation.</title>
        <authorList>
            <consortium name="The Broad Institute Genomics Platform"/>
            <consortium name="The Broad Institute Genome Sequencing Center for Infectious Disease"/>
            <person name="Wu L."/>
            <person name="Ma J."/>
        </authorList>
    </citation>
    <scope>NUCLEOTIDE SEQUENCE [LARGE SCALE GENOMIC DNA]</scope>
    <source>
        <strain evidence="4">CGMCC 4.7371</strain>
    </source>
</reference>
<dbReference type="EMBL" id="BMNI01000012">
    <property type="protein sequence ID" value="GGO93455.1"/>
    <property type="molecule type" value="Genomic_DNA"/>
</dbReference>
<keyword evidence="1" id="KW-0456">Lyase</keyword>
<dbReference type="InterPro" id="IPR032466">
    <property type="entry name" value="Metal_Hydrolase"/>
</dbReference>
<dbReference type="Gene3D" id="3.20.20.140">
    <property type="entry name" value="Metal-dependent hydrolases"/>
    <property type="match status" value="1"/>
</dbReference>
<comment type="caution">
    <text evidence="3">The sequence shown here is derived from an EMBL/GenBank/DDBJ whole genome shotgun (WGS) entry which is preliminary data.</text>
</comment>
<dbReference type="InterPro" id="IPR006680">
    <property type="entry name" value="Amidohydro-rel"/>
</dbReference>
<evidence type="ECO:0000313" key="4">
    <source>
        <dbReference type="Proteomes" id="UP000655410"/>
    </source>
</evidence>
<accession>A0ABQ2NEE5</accession>
<gene>
    <name evidence="3" type="ORF">GCM10011584_32190</name>
</gene>
<proteinExistence type="predicted"/>
<dbReference type="SUPFAM" id="SSF51556">
    <property type="entry name" value="Metallo-dependent hydrolases"/>
    <property type="match status" value="1"/>
</dbReference>
<dbReference type="Proteomes" id="UP000655410">
    <property type="component" value="Unassembled WGS sequence"/>
</dbReference>
<name>A0ABQ2NEE5_9ACTN</name>
<protein>
    <submittedName>
        <fullName evidence="3">Amidohydrolase</fullName>
    </submittedName>
</protein>
<evidence type="ECO:0000259" key="2">
    <source>
        <dbReference type="Pfam" id="PF04909"/>
    </source>
</evidence>
<feature type="domain" description="Amidohydrolase-related" evidence="2">
    <location>
        <begin position="34"/>
        <end position="303"/>
    </location>
</feature>
<evidence type="ECO:0000256" key="1">
    <source>
        <dbReference type="ARBA" id="ARBA00023239"/>
    </source>
</evidence>
<dbReference type="PANTHER" id="PTHR21240:SF28">
    <property type="entry name" value="ISO-OROTATE DECARBOXYLASE (EUROFUNG)"/>
    <property type="match status" value="1"/>
</dbReference>
<dbReference type="InterPro" id="IPR032465">
    <property type="entry name" value="ACMSD"/>
</dbReference>